<keyword evidence="3" id="KW-1185">Reference proteome</keyword>
<evidence type="ECO:0000256" key="1">
    <source>
        <dbReference type="SAM" id="Phobius"/>
    </source>
</evidence>
<gene>
    <name evidence="2" type="ORF">UA74_21655</name>
</gene>
<keyword evidence="1" id="KW-1133">Transmembrane helix</keyword>
<proteinExistence type="predicted"/>
<reference evidence="3" key="1">
    <citation type="submission" date="2016-06" db="EMBL/GenBank/DDBJ databases">
        <title>Complete genome sequence of Actinoalloteichus fjordicus DSM 46855 (=ADI127-17), type strain of the new species Actinoalloteichus fjordicus.</title>
        <authorList>
            <person name="Ruckert C."/>
            <person name="Nouioui I."/>
            <person name="Willmese J."/>
            <person name="van Wezel G."/>
            <person name="Klenk H.-P."/>
            <person name="Kalinowski J."/>
            <person name="Zotchev S.B."/>
        </authorList>
    </citation>
    <scope>NUCLEOTIDE SEQUENCE [LARGE SCALE GENOMIC DNA]</scope>
    <source>
        <strain evidence="3">ADI127-7</strain>
    </source>
</reference>
<keyword evidence="1" id="KW-0472">Membrane</keyword>
<keyword evidence="1" id="KW-0812">Transmembrane</keyword>
<dbReference type="Proteomes" id="UP000185511">
    <property type="component" value="Chromosome"/>
</dbReference>
<organism evidence="2 3">
    <name type="scientific">Actinoalloteichus fjordicus</name>
    <dbReference type="NCBI Taxonomy" id="1612552"/>
    <lineage>
        <taxon>Bacteria</taxon>
        <taxon>Bacillati</taxon>
        <taxon>Actinomycetota</taxon>
        <taxon>Actinomycetes</taxon>
        <taxon>Pseudonocardiales</taxon>
        <taxon>Pseudonocardiaceae</taxon>
        <taxon>Actinoalloteichus</taxon>
    </lineage>
</organism>
<dbReference type="KEGG" id="acad:UA74_21655"/>
<accession>A0AAC9LE92</accession>
<evidence type="ECO:0000313" key="2">
    <source>
        <dbReference type="EMBL" id="APU16353.1"/>
    </source>
</evidence>
<sequence length="51" mass="5246">MSGADDAAQAPADRPVPRRITINEDRAATGLGLLLLALTLLGVIPVGLVPR</sequence>
<feature type="transmembrane region" description="Helical" evidence="1">
    <location>
        <begin position="27"/>
        <end position="48"/>
    </location>
</feature>
<protein>
    <submittedName>
        <fullName evidence="2">Uncharacterized protein</fullName>
    </submittedName>
</protein>
<evidence type="ECO:0000313" key="3">
    <source>
        <dbReference type="Proteomes" id="UP000185511"/>
    </source>
</evidence>
<dbReference type="RefSeq" id="WP_157442307.1">
    <property type="nucleotide sequence ID" value="NZ_CP016076.1"/>
</dbReference>
<dbReference type="EMBL" id="CP016076">
    <property type="protein sequence ID" value="APU16353.1"/>
    <property type="molecule type" value="Genomic_DNA"/>
</dbReference>
<dbReference type="AlphaFoldDB" id="A0AAC9LE92"/>
<name>A0AAC9LE92_9PSEU</name>